<sequence>MTKGNNHFEGMFTNYSLSPQQIAVVTGILLDALVVQAVLVDNNQRVEIVLEGSLNDGGKVNTVVNDIYNMKFGEIFNGFTKK</sequence>
<organism evidence="1 2">
    <name type="scientific">Alkalicoccobacillus porphyridii</name>
    <dbReference type="NCBI Taxonomy" id="2597270"/>
    <lineage>
        <taxon>Bacteria</taxon>
        <taxon>Bacillati</taxon>
        <taxon>Bacillota</taxon>
        <taxon>Bacilli</taxon>
        <taxon>Bacillales</taxon>
        <taxon>Bacillaceae</taxon>
        <taxon>Alkalicoccobacillus</taxon>
    </lineage>
</organism>
<reference evidence="1 2" key="1">
    <citation type="submission" date="2019-07" db="EMBL/GenBank/DDBJ databases">
        <authorList>
            <person name="Park Y.J."/>
            <person name="Jeong S.E."/>
            <person name="Jung H.S."/>
        </authorList>
    </citation>
    <scope>NUCLEOTIDE SEQUENCE [LARGE SCALE GENOMIC DNA]</scope>
    <source>
        <strain evidence="2">P16(2019)</strain>
    </source>
</reference>
<evidence type="ECO:0000313" key="2">
    <source>
        <dbReference type="Proteomes" id="UP000318521"/>
    </source>
</evidence>
<gene>
    <name evidence="1" type="ORF">FN960_14160</name>
</gene>
<dbReference type="Proteomes" id="UP000318521">
    <property type="component" value="Unassembled WGS sequence"/>
</dbReference>
<dbReference type="EMBL" id="VLXZ01000008">
    <property type="protein sequence ID" value="TSB46039.1"/>
    <property type="molecule type" value="Genomic_DNA"/>
</dbReference>
<protein>
    <submittedName>
        <fullName evidence="1">Uncharacterized protein</fullName>
    </submittedName>
</protein>
<dbReference type="OrthoDB" id="2942742at2"/>
<dbReference type="AlphaFoldDB" id="A0A553ZX53"/>
<keyword evidence="2" id="KW-1185">Reference proteome</keyword>
<name>A0A553ZX53_9BACI</name>
<comment type="caution">
    <text evidence="1">The sequence shown here is derived from an EMBL/GenBank/DDBJ whole genome shotgun (WGS) entry which is preliminary data.</text>
</comment>
<accession>A0A553ZX53</accession>
<evidence type="ECO:0000313" key="1">
    <source>
        <dbReference type="EMBL" id="TSB46039.1"/>
    </source>
</evidence>
<dbReference type="RefSeq" id="WP_143849379.1">
    <property type="nucleotide sequence ID" value="NZ_VLXZ01000008.1"/>
</dbReference>
<proteinExistence type="predicted"/>